<feature type="binding site" description="axial binding residue" evidence="15">
    <location>
        <position position="42"/>
    </location>
    <ligand>
        <name>heme</name>
        <dbReference type="ChEBI" id="CHEBI:30413"/>
    </ligand>
    <ligandPart>
        <name>Fe</name>
        <dbReference type="ChEBI" id="CHEBI:18248"/>
    </ligandPart>
</feature>
<evidence type="ECO:0000259" key="17">
    <source>
        <dbReference type="PROSITE" id="PS52012"/>
    </source>
</evidence>
<evidence type="ECO:0000313" key="19">
    <source>
        <dbReference type="Proteomes" id="UP000809789"/>
    </source>
</evidence>
<evidence type="ECO:0000256" key="3">
    <source>
        <dbReference type="ARBA" id="ARBA00010031"/>
    </source>
</evidence>
<keyword evidence="19" id="KW-1185">Reference proteome</keyword>
<dbReference type="SMART" id="SM00747">
    <property type="entry name" value="CFEM"/>
    <property type="match status" value="1"/>
</dbReference>
<dbReference type="PANTHER" id="PTHR37928:SF2">
    <property type="entry name" value="GPI ANCHORED CFEM DOMAIN PROTEIN (AFU_ORTHOLOGUE AFUA_6G10580)"/>
    <property type="match status" value="1"/>
</dbReference>
<dbReference type="GO" id="GO:0005576">
    <property type="term" value="C:extracellular region"/>
    <property type="evidence" value="ECO:0007669"/>
    <property type="project" value="UniProtKB-SubCell"/>
</dbReference>
<evidence type="ECO:0000256" key="16">
    <source>
        <dbReference type="SAM" id="SignalP"/>
    </source>
</evidence>
<feature type="disulfide bond" evidence="15">
    <location>
        <begin position="38"/>
        <end position="45"/>
    </location>
</feature>
<keyword evidence="14" id="KW-0449">Lipoprotein</keyword>
<keyword evidence="4" id="KW-1003">Cell membrane</keyword>
<gene>
    <name evidence="18" type="ORF">KVT40_000878</name>
</gene>
<keyword evidence="12 15" id="KW-1015">Disulfide bond</keyword>
<evidence type="ECO:0000256" key="5">
    <source>
        <dbReference type="ARBA" id="ARBA00022525"/>
    </source>
</evidence>
<evidence type="ECO:0000256" key="15">
    <source>
        <dbReference type="PROSITE-ProRule" id="PRU01356"/>
    </source>
</evidence>
<evidence type="ECO:0000256" key="9">
    <source>
        <dbReference type="ARBA" id="ARBA00022729"/>
    </source>
</evidence>
<evidence type="ECO:0000256" key="13">
    <source>
        <dbReference type="ARBA" id="ARBA00023180"/>
    </source>
</evidence>
<evidence type="ECO:0000313" key="18">
    <source>
        <dbReference type="EMBL" id="KAG8631738.1"/>
    </source>
</evidence>
<evidence type="ECO:0000256" key="8">
    <source>
        <dbReference type="ARBA" id="ARBA00022723"/>
    </source>
</evidence>
<sequence length="154" mass="14667">MKFFAVAALASVAAAATIADLPTCATTCALTAVKGSSCAVTDTACLCKDTAYATALTTCVSSGCSAADQAKTLSVSKDICSAAGVVAAGAASSTLPATKSVASPVVVAATGGVTAPTNGTGYAGTSPKPYTGGADALKAGQWMGFFALVGLVAL</sequence>
<feature type="domain" description="CFEM" evidence="17">
    <location>
        <begin position="1"/>
        <end position="110"/>
    </location>
</feature>
<dbReference type="OrthoDB" id="3065412at2759"/>
<feature type="signal peptide" evidence="16">
    <location>
        <begin position="1"/>
        <end position="15"/>
    </location>
</feature>
<dbReference type="PROSITE" id="PS52012">
    <property type="entry name" value="CFEM"/>
    <property type="match status" value="1"/>
</dbReference>
<keyword evidence="5" id="KW-0964">Secreted</keyword>
<evidence type="ECO:0000256" key="11">
    <source>
        <dbReference type="ARBA" id="ARBA00023136"/>
    </source>
</evidence>
<dbReference type="AlphaFoldDB" id="A0A8K0PLI8"/>
<dbReference type="InterPro" id="IPR051735">
    <property type="entry name" value="CFEM_domain"/>
</dbReference>
<comment type="subcellular location">
    <subcellularLocation>
        <location evidence="1">Cell membrane</location>
        <topology evidence="1">Lipid-anchor</topology>
        <topology evidence="1">GPI-anchor</topology>
    </subcellularLocation>
    <subcellularLocation>
        <location evidence="2">Secreted</location>
    </subcellularLocation>
</comment>
<keyword evidence="11" id="KW-0472">Membrane</keyword>
<name>A0A8K0PLI8_9PEZI</name>
<keyword evidence="9 16" id="KW-0732">Signal</keyword>
<protein>
    <recommendedName>
        <fullName evidence="17">CFEM domain-containing protein</fullName>
    </recommendedName>
</protein>
<feature type="chain" id="PRO_5035458986" description="CFEM domain-containing protein" evidence="16">
    <location>
        <begin position="16"/>
        <end position="154"/>
    </location>
</feature>
<evidence type="ECO:0000256" key="10">
    <source>
        <dbReference type="ARBA" id="ARBA00023004"/>
    </source>
</evidence>
<dbReference type="Proteomes" id="UP000809789">
    <property type="component" value="Unassembled WGS sequence"/>
</dbReference>
<comment type="caution">
    <text evidence="18">The sequence shown here is derived from an EMBL/GenBank/DDBJ whole genome shotgun (WGS) entry which is preliminary data.</text>
</comment>
<keyword evidence="8 15" id="KW-0479">Metal-binding</keyword>
<keyword evidence="7" id="KW-0336">GPI-anchor</keyword>
<reference evidence="18" key="1">
    <citation type="submission" date="2021-07" db="EMBL/GenBank/DDBJ databases">
        <title>Elsinoe batatas strain:CRI-CJ2 Genome sequencing and assembly.</title>
        <authorList>
            <person name="Huang L."/>
        </authorList>
    </citation>
    <scope>NUCLEOTIDE SEQUENCE</scope>
    <source>
        <strain evidence="18">CRI-CJ2</strain>
    </source>
</reference>
<keyword evidence="13" id="KW-0325">Glycoprotein</keyword>
<dbReference type="GO" id="GO:0098552">
    <property type="term" value="C:side of membrane"/>
    <property type="evidence" value="ECO:0007669"/>
    <property type="project" value="UniProtKB-KW"/>
</dbReference>
<proteinExistence type="inferred from homology"/>
<dbReference type="InterPro" id="IPR008427">
    <property type="entry name" value="Extracellular_membr_CFEM_dom"/>
</dbReference>
<keyword evidence="10 15" id="KW-0408">Iron</keyword>
<dbReference type="GO" id="GO:0046872">
    <property type="term" value="F:metal ion binding"/>
    <property type="evidence" value="ECO:0007669"/>
    <property type="project" value="UniProtKB-UniRule"/>
</dbReference>
<evidence type="ECO:0000256" key="12">
    <source>
        <dbReference type="ARBA" id="ARBA00023157"/>
    </source>
</evidence>
<evidence type="ECO:0000256" key="4">
    <source>
        <dbReference type="ARBA" id="ARBA00022475"/>
    </source>
</evidence>
<dbReference type="PANTHER" id="PTHR37928">
    <property type="entry name" value="CFEM DOMAIN PROTEIN (AFU_ORTHOLOGUE AFUA_6G14090)"/>
    <property type="match status" value="1"/>
</dbReference>
<evidence type="ECO:0000256" key="1">
    <source>
        <dbReference type="ARBA" id="ARBA00004609"/>
    </source>
</evidence>
<feature type="disulfide bond" evidence="15">
    <location>
        <begin position="24"/>
        <end position="64"/>
    </location>
</feature>
<dbReference type="EMBL" id="JAESVG020000001">
    <property type="protein sequence ID" value="KAG8631738.1"/>
    <property type="molecule type" value="Genomic_DNA"/>
</dbReference>
<feature type="disulfide bond" evidence="15">
    <location>
        <begin position="47"/>
        <end position="80"/>
    </location>
</feature>
<evidence type="ECO:0000256" key="2">
    <source>
        <dbReference type="ARBA" id="ARBA00004613"/>
    </source>
</evidence>
<comment type="similarity">
    <text evidence="3">Belongs to the RBT5 family.</text>
</comment>
<feature type="disulfide bond" evidence="15">
    <location>
        <begin position="28"/>
        <end position="59"/>
    </location>
</feature>
<evidence type="ECO:0000256" key="7">
    <source>
        <dbReference type="ARBA" id="ARBA00022622"/>
    </source>
</evidence>
<organism evidence="18 19">
    <name type="scientific">Elsinoe batatas</name>
    <dbReference type="NCBI Taxonomy" id="2601811"/>
    <lineage>
        <taxon>Eukaryota</taxon>
        <taxon>Fungi</taxon>
        <taxon>Dikarya</taxon>
        <taxon>Ascomycota</taxon>
        <taxon>Pezizomycotina</taxon>
        <taxon>Dothideomycetes</taxon>
        <taxon>Dothideomycetidae</taxon>
        <taxon>Myriangiales</taxon>
        <taxon>Elsinoaceae</taxon>
        <taxon>Elsinoe</taxon>
    </lineage>
</organism>
<dbReference type="GO" id="GO:0005886">
    <property type="term" value="C:plasma membrane"/>
    <property type="evidence" value="ECO:0007669"/>
    <property type="project" value="UniProtKB-SubCell"/>
</dbReference>
<evidence type="ECO:0000256" key="14">
    <source>
        <dbReference type="ARBA" id="ARBA00023288"/>
    </source>
</evidence>
<dbReference type="Pfam" id="PF05730">
    <property type="entry name" value="CFEM"/>
    <property type="match status" value="1"/>
</dbReference>
<accession>A0A8K0PLI8</accession>
<evidence type="ECO:0000256" key="6">
    <source>
        <dbReference type="ARBA" id="ARBA00022617"/>
    </source>
</evidence>
<keyword evidence="6 15" id="KW-0349">Heme</keyword>